<name>A0A1N7MR22_9BACT</name>
<evidence type="ECO:0000313" key="2">
    <source>
        <dbReference type="Proteomes" id="UP000186026"/>
    </source>
</evidence>
<dbReference type="RefSeq" id="WP_076500914.1">
    <property type="nucleotide sequence ID" value="NZ_FTOP01000007.1"/>
</dbReference>
<dbReference type="EMBL" id="FTOP01000007">
    <property type="protein sequence ID" value="SIS88576.1"/>
    <property type="molecule type" value="Genomic_DNA"/>
</dbReference>
<gene>
    <name evidence="1" type="ORF">SAMN05421761_10758</name>
</gene>
<dbReference type="AlphaFoldDB" id="A0A1N7MR22"/>
<proteinExistence type="predicted"/>
<keyword evidence="2" id="KW-1185">Reference proteome</keyword>
<dbReference type="Proteomes" id="UP000186026">
    <property type="component" value="Unassembled WGS sequence"/>
</dbReference>
<reference evidence="2" key="1">
    <citation type="submission" date="2017-01" db="EMBL/GenBank/DDBJ databases">
        <authorList>
            <person name="Varghese N."/>
            <person name="Submissions S."/>
        </authorList>
    </citation>
    <scope>NUCLEOTIDE SEQUENCE [LARGE SCALE GENOMIC DNA]</scope>
    <source>
        <strain evidence="2">DSM 46698</strain>
    </source>
</reference>
<accession>A0A1N7MR22</accession>
<evidence type="ECO:0008006" key="3">
    <source>
        <dbReference type="Google" id="ProtNLM"/>
    </source>
</evidence>
<dbReference type="OrthoDB" id="9942562at2"/>
<organism evidence="1 2">
    <name type="scientific">Belliella pelovolcani</name>
    <dbReference type="NCBI Taxonomy" id="529505"/>
    <lineage>
        <taxon>Bacteria</taxon>
        <taxon>Pseudomonadati</taxon>
        <taxon>Bacteroidota</taxon>
        <taxon>Cytophagia</taxon>
        <taxon>Cytophagales</taxon>
        <taxon>Cyclobacteriaceae</taxon>
        <taxon>Belliella</taxon>
    </lineage>
</organism>
<protein>
    <recommendedName>
        <fullName evidence="3">DUF3168 domain-containing protein</fullName>
    </recommendedName>
</protein>
<evidence type="ECO:0000313" key="1">
    <source>
        <dbReference type="EMBL" id="SIS88576.1"/>
    </source>
</evidence>
<dbReference type="STRING" id="529505.SAMN05421761_10758"/>
<sequence length="130" mass="15322">MSIEEIIYNVLSESEDLKSIFGDNIHPLTSKKQKLPALMYTIFLTDVNHSKNSKSIMDIYTLRLHIFSEDYKEVIDAVDIIKELLDYKELVDDDNNILIDLIRFISYTDEYEEKPELFNRSIDFSIHKVN</sequence>